<organism evidence="7 8">
    <name type="scientific">Acaryochloris thomasi RCC1774</name>
    <dbReference type="NCBI Taxonomy" id="1764569"/>
    <lineage>
        <taxon>Bacteria</taxon>
        <taxon>Bacillati</taxon>
        <taxon>Cyanobacteriota</taxon>
        <taxon>Cyanophyceae</taxon>
        <taxon>Acaryochloridales</taxon>
        <taxon>Acaryochloridaceae</taxon>
        <taxon>Acaryochloris</taxon>
        <taxon>Acaryochloris thomasi</taxon>
    </lineage>
</organism>
<feature type="domain" description="RDD" evidence="6">
    <location>
        <begin position="19"/>
        <end position="154"/>
    </location>
</feature>
<evidence type="ECO:0000256" key="3">
    <source>
        <dbReference type="ARBA" id="ARBA00022989"/>
    </source>
</evidence>
<accession>A0A2W1JWP8</accession>
<keyword evidence="4 5" id="KW-0472">Membrane</keyword>
<evidence type="ECO:0000256" key="1">
    <source>
        <dbReference type="ARBA" id="ARBA00004141"/>
    </source>
</evidence>
<dbReference type="Pfam" id="PF06271">
    <property type="entry name" value="RDD"/>
    <property type="match status" value="1"/>
</dbReference>
<keyword evidence="3 5" id="KW-1133">Transmembrane helix</keyword>
<protein>
    <recommendedName>
        <fullName evidence="6">RDD domain-containing protein</fullName>
    </recommendedName>
</protein>
<gene>
    <name evidence="7" type="ORF">C1752_00916</name>
</gene>
<feature type="transmembrane region" description="Helical" evidence="5">
    <location>
        <begin position="51"/>
        <end position="70"/>
    </location>
</feature>
<keyword evidence="2 5" id="KW-0812">Transmembrane</keyword>
<dbReference type="AlphaFoldDB" id="A0A2W1JWP8"/>
<reference evidence="7 8" key="1">
    <citation type="journal article" date="2018" name="Sci. Rep.">
        <title>A novel species of the marine cyanobacterium Acaryochloris with a unique pigment content and lifestyle.</title>
        <authorList>
            <person name="Partensky F."/>
            <person name="Six C."/>
            <person name="Ratin M."/>
            <person name="Garczarek L."/>
            <person name="Vaulot D."/>
            <person name="Probert I."/>
            <person name="Calteau A."/>
            <person name="Gourvil P."/>
            <person name="Marie D."/>
            <person name="Grebert T."/>
            <person name="Bouchier C."/>
            <person name="Le Panse S."/>
            <person name="Gachenot M."/>
            <person name="Rodriguez F."/>
            <person name="Garrido J.L."/>
        </authorList>
    </citation>
    <scope>NUCLEOTIDE SEQUENCE [LARGE SCALE GENOMIC DNA]</scope>
    <source>
        <strain evidence="7 8">RCC1774</strain>
    </source>
</reference>
<evidence type="ECO:0000256" key="4">
    <source>
        <dbReference type="ARBA" id="ARBA00023136"/>
    </source>
</evidence>
<comment type="subcellular location">
    <subcellularLocation>
        <location evidence="1">Membrane</location>
        <topology evidence="1">Multi-pass membrane protein</topology>
    </subcellularLocation>
</comment>
<sequence>MTADDDYYPKRLPPRLTKAQMWVRVAASAIDFSLAWLLSTVAITGDAQLQLGQWVIFAVLWLLLRVAVVINNQGQSPGHWAMDLKVVDARSAKLPRIEDLLKREAIAGGGCLLLLIGFSTGGFALLAFIVPLAIDNGIGLADPVRLQTFHDRWVDTVVIYTTRGYSLDLKLKKVLTQAQQRVR</sequence>
<evidence type="ECO:0000256" key="2">
    <source>
        <dbReference type="ARBA" id="ARBA00022692"/>
    </source>
</evidence>
<comment type="caution">
    <text evidence="7">The sequence shown here is derived from an EMBL/GenBank/DDBJ whole genome shotgun (WGS) entry which is preliminary data.</text>
</comment>
<proteinExistence type="predicted"/>
<dbReference type="Proteomes" id="UP000248857">
    <property type="component" value="Unassembled WGS sequence"/>
</dbReference>
<feature type="transmembrane region" description="Helical" evidence="5">
    <location>
        <begin position="21"/>
        <end position="45"/>
    </location>
</feature>
<evidence type="ECO:0000259" key="6">
    <source>
        <dbReference type="Pfam" id="PF06271"/>
    </source>
</evidence>
<name>A0A2W1JWP8_9CYAN</name>
<dbReference type="GO" id="GO:0016020">
    <property type="term" value="C:membrane"/>
    <property type="evidence" value="ECO:0007669"/>
    <property type="project" value="UniProtKB-SubCell"/>
</dbReference>
<feature type="transmembrane region" description="Helical" evidence="5">
    <location>
        <begin position="111"/>
        <end position="134"/>
    </location>
</feature>
<evidence type="ECO:0000313" key="8">
    <source>
        <dbReference type="Proteomes" id="UP000248857"/>
    </source>
</evidence>
<dbReference type="EMBL" id="PQWO01000002">
    <property type="protein sequence ID" value="PZD74805.1"/>
    <property type="molecule type" value="Genomic_DNA"/>
</dbReference>
<dbReference type="InterPro" id="IPR010432">
    <property type="entry name" value="RDD"/>
</dbReference>
<dbReference type="RefSeq" id="WP_110984879.1">
    <property type="nucleotide sequence ID" value="NZ_CAWNWM010000002.1"/>
</dbReference>
<keyword evidence="8" id="KW-1185">Reference proteome</keyword>
<dbReference type="OrthoDB" id="462690at2"/>
<evidence type="ECO:0000256" key="5">
    <source>
        <dbReference type="SAM" id="Phobius"/>
    </source>
</evidence>
<evidence type="ECO:0000313" key="7">
    <source>
        <dbReference type="EMBL" id="PZD74805.1"/>
    </source>
</evidence>